<dbReference type="Gene3D" id="3.30.450.20">
    <property type="entry name" value="PAS domain"/>
    <property type="match status" value="8"/>
</dbReference>
<dbReference type="CDD" id="cd00130">
    <property type="entry name" value="PAS"/>
    <property type="match status" value="7"/>
</dbReference>
<dbReference type="SMART" id="SM00091">
    <property type="entry name" value="PAS"/>
    <property type="match status" value="8"/>
</dbReference>
<keyword evidence="4" id="KW-1185">Reference proteome</keyword>
<dbReference type="Proteomes" id="UP000613193">
    <property type="component" value="Unassembled WGS sequence"/>
</dbReference>
<feature type="domain" description="PAS" evidence="1">
    <location>
        <begin position="670"/>
        <end position="740"/>
    </location>
</feature>
<dbReference type="SUPFAM" id="SSF47384">
    <property type="entry name" value="Homodimeric domain of signal transducing histidine kinase"/>
    <property type="match status" value="1"/>
</dbReference>
<dbReference type="InterPro" id="IPR052155">
    <property type="entry name" value="Biofilm_reg_signaling"/>
</dbReference>
<dbReference type="NCBIfam" id="TIGR00229">
    <property type="entry name" value="sensory_box"/>
    <property type="match status" value="7"/>
</dbReference>
<gene>
    <name evidence="3" type="ORF">I5M19_11875</name>
</gene>
<dbReference type="InterPro" id="IPR029016">
    <property type="entry name" value="GAF-like_dom_sf"/>
</dbReference>
<dbReference type="SMART" id="SM00086">
    <property type="entry name" value="PAC"/>
    <property type="match status" value="6"/>
</dbReference>
<evidence type="ECO:0000259" key="2">
    <source>
        <dbReference type="PROSITE" id="PS50113"/>
    </source>
</evidence>
<dbReference type="InterPro" id="IPR000014">
    <property type="entry name" value="PAS"/>
</dbReference>
<dbReference type="Pfam" id="PF13185">
    <property type="entry name" value="GAF_2"/>
    <property type="match status" value="1"/>
</dbReference>
<feature type="domain" description="PAS" evidence="1">
    <location>
        <begin position="137"/>
        <end position="207"/>
    </location>
</feature>
<dbReference type="Pfam" id="PF08448">
    <property type="entry name" value="PAS_4"/>
    <property type="match status" value="3"/>
</dbReference>
<accession>A0A934PUX1</accession>
<dbReference type="Pfam" id="PF08447">
    <property type="entry name" value="PAS_3"/>
    <property type="match status" value="2"/>
</dbReference>
<dbReference type="Gene3D" id="3.30.450.40">
    <property type="match status" value="1"/>
</dbReference>
<dbReference type="SUPFAM" id="SSF55781">
    <property type="entry name" value="GAF domain-like"/>
    <property type="match status" value="1"/>
</dbReference>
<feature type="domain" description="PAC" evidence="2">
    <location>
        <begin position="336"/>
        <end position="390"/>
    </location>
</feature>
<dbReference type="InterPro" id="IPR013656">
    <property type="entry name" value="PAS_4"/>
</dbReference>
<reference evidence="3" key="1">
    <citation type="submission" date="2020-12" db="EMBL/GenBank/DDBJ databases">
        <title>Bacterial novel species Mucilaginibacter sp. SD-g isolated from soil.</title>
        <authorList>
            <person name="Jung H.-Y."/>
        </authorList>
    </citation>
    <scope>NUCLEOTIDE SEQUENCE</scope>
    <source>
        <strain evidence="3">SD-g</strain>
    </source>
</reference>
<dbReference type="InterPro" id="IPR001610">
    <property type="entry name" value="PAC"/>
</dbReference>
<dbReference type="PANTHER" id="PTHR44757">
    <property type="entry name" value="DIGUANYLATE CYCLASE DGCP"/>
    <property type="match status" value="1"/>
</dbReference>
<dbReference type="PANTHER" id="PTHR44757:SF2">
    <property type="entry name" value="BIOFILM ARCHITECTURE MAINTENANCE PROTEIN MBAA"/>
    <property type="match status" value="1"/>
</dbReference>
<sequence>MCAQKQSPGECLFDLFSAGITDQAICMVDERGIVSAWNAGAANFYGYAADDIVGVSANCLLGGIEVLPYLQQAFAAGSYNLESKTYKKDGSWFPAYLTFQPLYQEKLLTGYGFTAQSLAYTQKIAYRFDEAEEIKKNPGLYQRLIEHSYSGITLFDADLNFIYRSPSAARITGFNDQGRADITFNDIIHPADRNRVKTLLDDLKKTPGASITCRLRSRHYDGHFIDLEGVFTNWLHAPDIGAIVLNFRDITEHQLTENVLNQTIAELSDYKYALDAAAIVAITDQKGIIRYANKNFSTISGYTQQELIGQDHRIVNSGYHDKAFMRTLWRTISKGDIWEGDLCNRRKDGTLYWVATTIVPFLNTQGKPYQYLAIRYDRTEARYSKEELMQKNRQIGNLLESINDGFIALDRELRYTYVNRRTCEMVGMSSAAMLGRKMWDIFPDAVGSATWRAVEQALATGLPVSNEDHYPPLGLWQENHIYPNEQGLSIFINDITWRKQEEAQKDLLADVSQIFRQPLKLSALMQEVMERLISLNNDFCLVETWLLSRDSQRLVLSAQTAANKLMVGFFNDHAELRQLKAGQGLPGNAWLEGGVTFWTNLDHHPNFLRREAAAKAGLQSAFGVPLRHGGQLVGILLLGQSCVERPDLLDDKLLIRLGDHLGTEISRRQLENDLQNIFEAAPDIICIVGTDRYFKKVNPAMCAMLGYSDAELRKMSIDALVHPDDLAESQARMRRFINGELQTVYFENRYQSRSGRIIDLAWTAAKSKEEGILFCVARNISGQKELERLLNKASELARIGSWEIKSSGDPVFWSQITADILEVEPNFRPARGNAALFYTGDDLAKLNEALQSVSRGGPPFDLELELVTARQNRRWVRVLGEAEFEGECCSRVYGSIQDIDVRKRAELAANRFLSERNSILESIGDAFFSVDSNWIVQYWNHVAEQNLNTPKESIVGKNLWSVFDSAKDSPAYTYYIEAMASGEARHFEDYYTVGKRWYDVSVYPLEDGLSVFFKDITARKNTERDLEISHQRYSDLFQLSPLPKFVFDADTLAYLDVNRAAVQHYGYSREEFLKMTLRDIRPESEVARLETVVKNTDRAAYLYQAGVFTHRKKNGELIQVEITSSALNYDGRPARIALAADVTERVRHLEAIEQQNKKLREISWMQSHVIRAPLCRIMGLVGLMRNVPEGDELREIMQYIELSANELDEVIRAITQSATNLGES</sequence>
<dbReference type="EMBL" id="JAEHFW010000002">
    <property type="protein sequence ID" value="MBK0380011.1"/>
    <property type="molecule type" value="Genomic_DNA"/>
</dbReference>
<feature type="domain" description="PAS" evidence="1">
    <location>
        <begin position="391"/>
        <end position="461"/>
    </location>
</feature>
<dbReference type="SUPFAM" id="SSF55785">
    <property type="entry name" value="PYP-like sensor domain (PAS domain)"/>
    <property type="match status" value="8"/>
</dbReference>
<name>A0A934PUX1_9SPHI</name>
<feature type="domain" description="PAS" evidence="1">
    <location>
        <begin position="1029"/>
        <end position="1084"/>
    </location>
</feature>
<proteinExistence type="predicted"/>
<evidence type="ECO:0000313" key="3">
    <source>
        <dbReference type="EMBL" id="MBK0380011.1"/>
    </source>
</evidence>
<dbReference type="Pfam" id="PF13426">
    <property type="entry name" value="PAS_9"/>
    <property type="match status" value="1"/>
</dbReference>
<dbReference type="InterPro" id="IPR035965">
    <property type="entry name" value="PAS-like_dom_sf"/>
</dbReference>
<dbReference type="InterPro" id="IPR000700">
    <property type="entry name" value="PAS-assoc_C"/>
</dbReference>
<dbReference type="InterPro" id="IPR003018">
    <property type="entry name" value="GAF"/>
</dbReference>
<evidence type="ECO:0000259" key="1">
    <source>
        <dbReference type="PROSITE" id="PS50112"/>
    </source>
</evidence>
<feature type="domain" description="PAS" evidence="1">
    <location>
        <begin position="266"/>
        <end position="310"/>
    </location>
</feature>
<feature type="domain" description="PAS" evidence="1">
    <location>
        <begin position="919"/>
        <end position="964"/>
    </location>
</feature>
<evidence type="ECO:0000313" key="4">
    <source>
        <dbReference type="Proteomes" id="UP000613193"/>
    </source>
</evidence>
<dbReference type="GO" id="GO:0000155">
    <property type="term" value="F:phosphorelay sensor kinase activity"/>
    <property type="evidence" value="ECO:0007669"/>
    <property type="project" value="InterPro"/>
</dbReference>
<comment type="caution">
    <text evidence="3">The sequence shown here is derived from an EMBL/GenBank/DDBJ whole genome shotgun (WGS) entry which is preliminary data.</text>
</comment>
<dbReference type="PROSITE" id="PS50112">
    <property type="entry name" value="PAS"/>
    <property type="match status" value="7"/>
</dbReference>
<dbReference type="RefSeq" id="WP_200066545.1">
    <property type="nucleotide sequence ID" value="NZ_JAEHFW010000002.1"/>
</dbReference>
<organism evidence="3 4">
    <name type="scientific">Mucilaginibacter segetis</name>
    <dbReference type="NCBI Taxonomy" id="2793071"/>
    <lineage>
        <taxon>Bacteria</taxon>
        <taxon>Pseudomonadati</taxon>
        <taxon>Bacteroidota</taxon>
        <taxon>Sphingobacteriia</taxon>
        <taxon>Sphingobacteriales</taxon>
        <taxon>Sphingobacteriaceae</taxon>
        <taxon>Mucilaginibacter</taxon>
    </lineage>
</organism>
<dbReference type="Pfam" id="PF13188">
    <property type="entry name" value="PAS_8"/>
    <property type="match status" value="1"/>
</dbReference>
<dbReference type="InterPro" id="IPR013655">
    <property type="entry name" value="PAS_fold_3"/>
</dbReference>
<feature type="domain" description="PAS" evidence="1">
    <location>
        <begin position="25"/>
        <end position="54"/>
    </location>
</feature>
<dbReference type="InterPro" id="IPR036097">
    <property type="entry name" value="HisK_dim/P_sf"/>
</dbReference>
<dbReference type="AlphaFoldDB" id="A0A934PUX1"/>
<dbReference type="PROSITE" id="PS50113">
    <property type="entry name" value="PAC"/>
    <property type="match status" value="1"/>
</dbReference>
<protein>
    <submittedName>
        <fullName evidence="3">PAS domain S-box protein</fullName>
    </submittedName>
</protein>